<keyword evidence="2" id="KW-1185">Reference proteome</keyword>
<dbReference type="Proteomes" id="UP000694404">
    <property type="component" value="Unplaced"/>
</dbReference>
<evidence type="ECO:0000313" key="1">
    <source>
        <dbReference type="Ensembl" id="ENSCABP00000031607.1"/>
    </source>
</evidence>
<proteinExistence type="predicted"/>
<dbReference type="Ensembl" id="ENSCABT00000034641.1">
    <property type="protein sequence ID" value="ENSCABP00000031607.1"/>
    <property type="gene ID" value="ENSCABG00000023071.1"/>
</dbReference>
<reference evidence="1" key="1">
    <citation type="submission" date="2025-08" db="UniProtKB">
        <authorList>
            <consortium name="Ensembl"/>
        </authorList>
    </citation>
    <scope>IDENTIFICATION</scope>
</reference>
<organism evidence="1 2">
    <name type="scientific">Chelonoidis abingdonii</name>
    <name type="common">Abingdon island giant tortoise</name>
    <name type="synonym">Testudo abingdonii</name>
    <dbReference type="NCBI Taxonomy" id="106734"/>
    <lineage>
        <taxon>Eukaryota</taxon>
        <taxon>Metazoa</taxon>
        <taxon>Chordata</taxon>
        <taxon>Craniata</taxon>
        <taxon>Vertebrata</taxon>
        <taxon>Euteleostomi</taxon>
        <taxon>Archelosauria</taxon>
        <taxon>Testudinata</taxon>
        <taxon>Testudines</taxon>
        <taxon>Cryptodira</taxon>
        <taxon>Durocryptodira</taxon>
        <taxon>Testudinoidea</taxon>
        <taxon>Testudinidae</taxon>
        <taxon>Chelonoidis</taxon>
    </lineage>
</organism>
<evidence type="ECO:0000313" key="2">
    <source>
        <dbReference type="Proteomes" id="UP000694404"/>
    </source>
</evidence>
<reference evidence="1" key="2">
    <citation type="submission" date="2025-09" db="UniProtKB">
        <authorList>
            <consortium name="Ensembl"/>
        </authorList>
    </citation>
    <scope>IDENTIFICATION</scope>
</reference>
<sequence>CHSHTTPEWVTHVCTHTLYGTHKHTLPVGDGTHILHGSCVHIHISWDIHTDTHPPPHGTHTHILRGTHTHTYTLHGTHTHTYIHIAWDTDTPPIGAHTHTHHRMGMHTHTHIHTPRMGAHIHTDTHKNPAKDT</sequence>
<accession>A0A8C0JHI7</accession>
<protein>
    <submittedName>
        <fullName evidence="1">Uncharacterized protein</fullName>
    </submittedName>
</protein>
<name>A0A8C0JHI7_CHEAB</name>
<dbReference type="AlphaFoldDB" id="A0A8C0JHI7"/>